<feature type="compositionally biased region" description="Polar residues" evidence="2">
    <location>
        <begin position="925"/>
        <end position="945"/>
    </location>
</feature>
<feature type="coiled-coil region" evidence="1">
    <location>
        <begin position="599"/>
        <end position="759"/>
    </location>
</feature>
<accession>A0A851SRN9</accession>
<protein>
    <submittedName>
        <fullName evidence="3">MPP9 phase</fullName>
    </submittedName>
</protein>
<feature type="region of interest" description="Disordered" evidence="2">
    <location>
        <begin position="827"/>
        <end position="858"/>
    </location>
</feature>
<keyword evidence="1" id="KW-0175">Coiled coil</keyword>
<proteinExistence type="predicted"/>
<feature type="non-terminal residue" evidence="3">
    <location>
        <position position="1"/>
    </location>
</feature>
<dbReference type="AlphaFoldDB" id="A0A851SRN9"/>
<reference evidence="4" key="1">
    <citation type="submission" date="2023-07" db="EMBL/GenBank/DDBJ databases">
        <title>Bird 10,000 Genomes (B10K) Project - Family phase.</title>
        <authorList>
            <person name="Zhang G."/>
        </authorList>
    </citation>
    <scope>NUCLEOTIDE SEQUENCE [LARGE SCALE GENOMIC DNA]</scope>
</reference>
<feature type="compositionally biased region" description="Low complexity" evidence="2">
    <location>
        <begin position="457"/>
        <end position="467"/>
    </location>
</feature>
<evidence type="ECO:0000256" key="2">
    <source>
        <dbReference type="SAM" id="MobiDB-lite"/>
    </source>
</evidence>
<comment type="caution">
    <text evidence="3">The sequence shown here is derived from an EMBL/GenBank/DDBJ whole genome shotgun (WGS) entry which is preliminary data.</text>
</comment>
<evidence type="ECO:0000256" key="1">
    <source>
        <dbReference type="SAM" id="Coils"/>
    </source>
</evidence>
<sequence length="1140" mass="128792">SPSPNPSGVSGYSGNARSSLVPGSDEVLASFMQDIQNLESVDSETVNNFETRWLQLFRLVEKQCQEQIAAQQEQFHHQIQLIQNEIRELVKLQTSNWGAGKSQSLPAKLTDTFSSLESQMGLRSEIFEENECIVNQLKSNEAESQPNASALHQECFANDVSVSSGYGTLPASELNPSKPTNISKCTDYMEKTSQGQGDAAVLQRDAVVASVQNTRELLLKKAEENRPSGRNDVLVFPAEFEHKVNEAQCGKINGNNMGQILSGCTEFKIVLCSLSDWLAKAMSSFSHEQYQRSYGQHTNLNAAALPSYTFYLNQPNESPNSLVSEASVFFQCFFLSGLSYWKLDEKEMYHSLPENFGNEFTGIFSTKLSSADEVKPSSLKDIYHKRQKERKQLPDWNFMLSSQSSHPPEILTLDPTLHMKPGQPTPGHYFFNIPEETAPFSPDSMAEPRLSSHCDTDSFSQTSDSSQLGGSPASNRPVYLDSWKNQPFQNEGKTSCPFPMAHADANNDPVVNTEEEETLTLTPSSITDCADNSLPGYSLSATSFEDPVILSKIRQNLREKHARHIADLRAYYDAEIHSLKQQLEESHKTASSEDLKKINQNLVDRCDQLDAALNEASARMRVLENKNNMLEKQMAEWRERFYAVNNTSKVLQEQVEEMRTSNKEKDNTISRLKSRLKDLEETLEKAYKLSDNKDSRLKEENKMFQNLLGEYDTLGKEHERVKDTLNATENKLLDANTQISDLKRTISKLEVQLKQVEHENTLKLRHITENRLGTTCAKIFHSCSKLATPDVSRRKWLIPGAEYSIFTGQPLEMQESPKDNRLEESYVLSRHHSPPEKDSSQENSSTGTIEKKKNEMRETPIIKAFKELEEGKAFKDWGTQTEKEDISAKTPNRRQTVGFDETSFVANRSPEKAKEQQRPKRHSSPCGQRSSSLPPSNRKSNTPTTREIMLAPVSVTYSPKRSPKENLSPGFSHLLSKNENTVTRFDILLDDLETVPTSTLQHSNPRKRLQFLSLDDAEGNLGTKKMTAWDERSVVHEPVLSPCEGDSKYAARIKTLAETEKLFDELSQEKQQATIAFILKLWLNIEAALSRIPCSGGRMTLQARLNQEALEDRLERINRDLGSIRMTLKRFHVLRTSANL</sequence>
<feature type="compositionally biased region" description="Basic and acidic residues" evidence="2">
    <location>
        <begin position="874"/>
        <end position="887"/>
    </location>
</feature>
<organism evidence="3 4">
    <name type="scientific">Nothocercus nigrocapillus</name>
    <dbReference type="NCBI Taxonomy" id="1977171"/>
    <lineage>
        <taxon>Eukaryota</taxon>
        <taxon>Metazoa</taxon>
        <taxon>Chordata</taxon>
        <taxon>Craniata</taxon>
        <taxon>Vertebrata</taxon>
        <taxon>Euteleostomi</taxon>
        <taxon>Archelosauria</taxon>
        <taxon>Archosauria</taxon>
        <taxon>Dinosauria</taxon>
        <taxon>Saurischia</taxon>
        <taxon>Theropoda</taxon>
        <taxon>Coelurosauria</taxon>
        <taxon>Aves</taxon>
        <taxon>Palaeognathae</taxon>
        <taxon>Tinamiformes</taxon>
        <taxon>Tinamidae</taxon>
        <taxon>Nothocercus</taxon>
    </lineage>
</organism>
<feature type="compositionally biased region" description="Basic and acidic residues" evidence="2">
    <location>
        <begin position="909"/>
        <end position="918"/>
    </location>
</feature>
<dbReference type="PANTHER" id="PTHR14926">
    <property type="entry name" value="M-PHASE PHOSPHOPROTEIN 9"/>
    <property type="match status" value="1"/>
</dbReference>
<feature type="non-terminal residue" evidence="3">
    <location>
        <position position="1140"/>
    </location>
</feature>
<evidence type="ECO:0000313" key="3">
    <source>
        <dbReference type="EMBL" id="NXD07236.1"/>
    </source>
</evidence>
<dbReference type="GO" id="GO:0005814">
    <property type="term" value="C:centriole"/>
    <property type="evidence" value="ECO:0007669"/>
    <property type="project" value="TreeGrafter"/>
</dbReference>
<feature type="compositionally biased region" description="Basic and acidic residues" evidence="2">
    <location>
        <begin position="849"/>
        <end position="858"/>
    </location>
</feature>
<dbReference type="Gene3D" id="1.20.5.340">
    <property type="match status" value="1"/>
</dbReference>
<dbReference type="Proteomes" id="UP000661971">
    <property type="component" value="Unassembled WGS sequence"/>
</dbReference>
<gene>
    <name evidence="3" type="primary">Mphosph9</name>
    <name evidence="3" type="ORF">NOTNIG_R08615</name>
</gene>
<name>A0A851SRN9_9AVES</name>
<feature type="region of interest" description="Disordered" evidence="2">
    <location>
        <begin position="434"/>
        <end position="476"/>
    </location>
</feature>
<keyword evidence="4" id="KW-1185">Reference proteome</keyword>
<dbReference type="PANTHER" id="PTHR14926:SF1">
    <property type="entry name" value="M-PHASE PHOSPHOPROTEIN 9"/>
    <property type="match status" value="1"/>
</dbReference>
<dbReference type="InterPro" id="IPR026636">
    <property type="entry name" value="MPHOSPH9"/>
</dbReference>
<dbReference type="EMBL" id="WBNA01000019">
    <property type="protein sequence ID" value="NXD07236.1"/>
    <property type="molecule type" value="Genomic_DNA"/>
</dbReference>
<feature type="region of interest" description="Disordered" evidence="2">
    <location>
        <begin position="874"/>
        <end position="947"/>
    </location>
</feature>
<evidence type="ECO:0000313" key="4">
    <source>
        <dbReference type="Proteomes" id="UP000661971"/>
    </source>
</evidence>